<evidence type="ECO:0000256" key="4">
    <source>
        <dbReference type="ARBA" id="ARBA00022755"/>
    </source>
</evidence>
<dbReference type="InterPro" id="IPR036477">
    <property type="entry name" value="Formyl_transf_N_sf"/>
</dbReference>
<sequence>MNASSSIARPKLLVFASGTKHIGQNGQGGSGFENLAVASRTGVLDTDIIAVASNYEHGSVRNRATRLGIPFLYFPGPYNAENYSSILQNTRIDWIALSGWYKQVRGLDPSRTFNIHPALLSFDGGRFGGIGMYRYYVHEAVKAALDAGEITESGFTMHFVTDEYDKGPAFFEYRVP</sequence>
<evidence type="ECO:0000259" key="5">
    <source>
        <dbReference type="Pfam" id="PF00551"/>
    </source>
</evidence>
<proteinExistence type="predicted"/>
<dbReference type="SUPFAM" id="SSF53328">
    <property type="entry name" value="Formyltransferase"/>
    <property type="match status" value="1"/>
</dbReference>
<name>A0A1F6DDK5_9BACT</name>
<dbReference type="Proteomes" id="UP000178042">
    <property type="component" value="Unassembled WGS sequence"/>
</dbReference>
<evidence type="ECO:0000256" key="1">
    <source>
        <dbReference type="ARBA" id="ARBA00005054"/>
    </source>
</evidence>
<reference evidence="6 7" key="1">
    <citation type="journal article" date="2016" name="Nat. Commun.">
        <title>Thousands of microbial genomes shed light on interconnected biogeochemical processes in an aquifer system.</title>
        <authorList>
            <person name="Anantharaman K."/>
            <person name="Brown C.T."/>
            <person name="Hug L.A."/>
            <person name="Sharon I."/>
            <person name="Castelle C.J."/>
            <person name="Probst A.J."/>
            <person name="Thomas B.C."/>
            <person name="Singh A."/>
            <person name="Wilkins M.J."/>
            <person name="Karaoz U."/>
            <person name="Brodie E.L."/>
            <person name="Williams K.H."/>
            <person name="Hubbard S.S."/>
            <person name="Banfield J.F."/>
        </authorList>
    </citation>
    <scope>NUCLEOTIDE SEQUENCE [LARGE SCALE GENOMIC DNA]</scope>
</reference>
<dbReference type="PANTHER" id="PTHR43369">
    <property type="entry name" value="PHOSPHORIBOSYLGLYCINAMIDE FORMYLTRANSFERASE"/>
    <property type="match status" value="1"/>
</dbReference>
<dbReference type="AlphaFoldDB" id="A0A1F6DDK5"/>
<comment type="pathway">
    <text evidence="1">Purine metabolism; IMP biosynthesis via de novo pathway; N(2)-formyl-N(1)-(5-phospho-D-ribosyl)glycinamide from N(1)-(5-phospho-D-ribosyl)glycinamide (10-formyl THF route): step 1/1.</text>
</comment>
<dbReference type="InterPro" id="IPR002376">
    <property type="entry name" value="Formyl_transf_N"/>
</dbReference>
<dbReference type="PANTHER" id="PTHR43369:SF2">
    <property type="entry name" value="PHOSPHORIBOSYLGLYCINAMIDE FORMYLTRANSFERASE"/>
    <property type="match status" value="1"/>
</dbReference>
<dbReference type="EMBL" id="MFLD01000025">
    <property type="protein sequence ID" value="OGG59495.1"/>
    <property type="molecule type" value="Genomic_DNA"/>
</dbReference>
<dbReference type="Pfam" id="PF00551">
    <property type="entry name" value="Formyl_trans_N"/>
    <property type="match status" value="1"/>
</dbReference>
<dbReference type="EC" id="2.1.2.2" evidence="2"/>
<dbReference type="Gene3D" id="3.40.50.170">
    <property type="entry name" value="Formyl transferase, N-terminal domain"/>
    <property type="match status" value="1"/>
</dbReference>
<accession>A0A1F6DDK5</accession>
<dbReference type="GO" id="GO:0004644">
    <property type="term" value="F:phosphoribosylglycinamide formyltransferase activity"/>
    <property type="evidence" value="ECO:0007669"/>
    <property type="project" value="UniProtKB-EC"/>
</dbReference>
<evidence type="ECO:0000313" key="7">
    <source>
        <dbReference type="Proteomes" id="UP000178042"/>
    </source>
</evidence>
<keyword evidence="4" id="KW-0658">Purine biosynthesis</keyword>
<evidence type="ECO:0000256" key="3">
    <source>
        <dbReference type="ARBA" id="ARBA00022679"/>
    </source>
</evidence>
<organism evidence="6 7">
    <name type="scientific">Candidatus Kaiserbacteria bacterium RIFCSPHIGHO2_02_FULL_49_16</name>
    <dbReference type="NCBI Taxonomy" id="1798490"/>
    <lineage>
        <taxon>Bacteria</taxon>
        <taxon>Candidatus Kaiseribacteriota</taxon>
    </lineage>
</organism>
<evidence type="ECO:0000313" key="6">
    <source>
        <dbReference type="EMBL" id="OGG59495.1"/>
    </source>
</evidence>
<protein>
    <recommendedName>
        <fullName evidence="2">phosphoribosylglycinamide formyltransferase 1</fullName>
        <ecNumber evidence="2">2.1.2.2</ecNumber>
    </recommendedName>
</protein>
<dbReference type="GO" id="GO:0006189">
    <property type="term" value="P:'de novo' IMP biosynthetic process"/>
    <property type="evidence" value="ECO:0007669"/>
    <property type="project" value="TreeGrafter"/>
</dbReference>
<keyword evidence="3" id="KW-0808">Transferase</keyword>
<feature type="domain" description="Formyl transferase N-terminal" evidence="5">
    <location>
        <begin position="28"/>
        <end position="174"/>
    </location>
</feature>
<comment type="caution">
    <text evidence="6">The sequence shown here is derived from an EMBL/GenBank/DDBJ whole genome shotgun (WGS) entry which is preliminary data.</text>
</comment>
<gene>
    <name evidence="6" type="ORF">A3C86_04220</name>
</gene>
<dbReference type="GO" id="GO:0005829">
    <property type="term" value="C:cytosol"/>
    <property type="evidence" value="ECO:0007669"/>
    <property type="project" value="TreeGrafter"/>
</dbReference>
<evidence type="ECO:0000256" key="2">
    <source>
        <dbReference type="ARBA" id="ARBA00012254"/>
    </source>
</evidence>
<feature type="non-terminal residue" evidence="6">
    <location>
        <position position="176"/>
    </location>
</feature>